<protein>
    <submittedName>
        <fullName evidence="2">Uncharacterized protein</fullName>
    </submittedName>
</protein>
<feature type="compositionally biased region" description="Pro residues" evidence="1">
    <location>
        <begin position="65"/>
        <end position="85"/>
    </location>
</feature>
<evidence type="ECO:0000313" key="3">
    <source>
        <dbReference type="Proteomes" id="UP000694556"/>
    </source>
</evidence>
<keyword evidence="3" id="KW-1185">Reference proteome</keyword>
<organism evidence="2 3">
    <name type="scientific">Cairina moschata</name>
    <name type="common">Muscovy duck</name>
    <dbReference type="NCBI Taxonomy" id="8855"/>
    <lineage>
        <taxon>Eukaryota</taxon>
        <taxon>Metazoa</taxon>
        <taxon>Chordata</taxon>
        <taxon>Craniata</taxon>
        <taxon>Vertebrata</taxon>
        <taxon>Euteleostomi</taxon>
        <taxon>Archelosauria</taxon>
        <taxon>Archosauria</taxon>
        <taxon>Dinosauria</taxon>
        <taxon>Saurischia</taxon>
        <taxon>Theropoda</taxon>
        <taxon>Coelurosauria</taxon>
        <taxon>Aves</taxon>
        <taxon>Neognathae</taxon>
        <taxon>Galloanserae</taxon>
        <taxon>Anseriformes</taxon>
        <taxon>Anatidae</taxon>
        <taxon>Anatinae</taxon>
        <taxon>Cairina</taxon>
    </lineage>
</organism>
<dbReference type="Ensembl" id="ENSCMMT00000006565.1">
    <property type="protein sequence ID" value="ENSCMMP00000005923.1"/>
    <property type="gene ID" value="ENSCMMG00000003777.1"/>
</dbReference>
<dbReference type="AlphaFoldDB" id="A0A8C3BJ81"/>
<evidence type="ECO:0000313" key="2">
    <source>
        <dbReference type="Ensembl" id="ENSCMMP00000005923.1"/>
    </source>
</evidence>
<name>A0A8C3BJ81_CAIMO</name>
<evidence type="ECO:0000256" key="1">
    <source>
        <dbReference type="SAM" id="MobiDB-lite"/>
    </source>
</evidence>
<sequence>PGAGGGAGVGAGAAAEEPVVSLAEVLAENEELEKEARAVLGGSDHERCSYAQVGPAPRTPRHPHSAPPIAPPHGTPTPHNAPDPP</sequence>
<dbReference type="Proteomes" id="UP000694556">
    <property type="component" value="Unassembled WGS sequence"/>
</dbReference>
<proteinExistence type="predicted"/>
<accession>A0A8C3BJ81</accession>
<reference evidence="2" key="1">
    <citation type="submission" date="2025-08" db="UniProtKB">
        <authorList>
            <consortium name="Ensembl"/>
        </authorList>
    </citation>
    <scope>IDENTIFICATION</scope>
</reference>
<reference evidence="2" key="2">
    <citation type="submission" date="2025-09" db="UniProtKB">
        <authorList>
            <consortium name="Ensembl"/>
        </authorList>
    </citation>
    <scope>IDENTIFICATION</scope>
</reference>
<feature type="region of interest" description="Disordered" evidence="1">
    <location>
        <begin position="38"/>
        <end position="85"/>
    </location>
</feature>